<dbReference type="AlphaFoldDB" id="A0A9Q0YKH8"/>
<dbReference type="Proteomes" id="UP001152320">
    <property type="component" value="Chromosome 19"/>
</dbReference>
<protein>
    <submittedName>
        <fullName evidence="1">Uncharacterized protein</fullName>
    </submittedName>
</protein>
<evidence type="ECO:0000313" key="2">
    <source>
        <dbReference type="Proteomes" id="UP001152320"/>
    </source>
</evidence>
<keyword evidence="2" id="KW-1185">Reference proteome</keyword>
<comment type="caution">
    <text evidence="1">The sequence shown here is derived from an EMBL/GenBank/DDBJ whole genome shotgun (WGS) entry which is preliminary data.</text>
</comment>
<gene>
    <name evidence="1" type="ORF">HOLleu_36866</name>
</gene>
<name>A0A9Q0YKH8_HOLLE</name>
<sequence>MKLHLFSLDNWTQGNTLVRKFFTKPTMSLAEEGEQCFEDPNLALISVGVLLMKRYLLVSIGICVIEENMLQKIGNSTKVITNGEENTSE</sequence>
<organism evidence="1 2">
    <name type="scientific">Holothuria leucospilota</name>
    <name type="common">Black long sea cucumber</name>
    <name type="synonym">Mertensiothuria leucospilota</name>
    <dbReference type="NCBI Taxonomy" id="206669"/>
    <lineage>
        <taxon>Eukaryota</taxon>
        <taxon>Metazoa</taxon>
        <taxon>Echinodermata</taxon>
        <taxon>Eleutherozoa</taxon>
        <taxon>Echinozoa</taxon>
        <taxon>Holothuroidea</taxon>
        <taxon>Aspidochirotacea</taxon>
        <taxon>Aspidochirotida</taxon>
        <taxon>Holothuriidae</taxon>
        <taxon>Holothuria</taxon>
    </lineage>
</organism>
<reference evidence="1" key="1">
    <citation type="submission" date="2021-10" db="EMBL/GenBank/DDBJ databases">
        <title>Tropical sea cucumber genome reveals ecological adaptation and Cuvierian tubules defense mechanism.</title>
        <authorList>
            <person name="Chen T."/>
        </authorList>
    </citation>
    <scope>NUCLEOTIDE SEQUENCE</scope>
    <source>
        <strain evidence="1">Nanhai2018</strain>
        <tissue evidence="1">Muscle</tissue>
    </source>
</reference>
<evidence type="ECO:0000313" key="1">
    <source>
        <dbReference type="EMBL" id="KAJ8024205.1"/>
    </source>
</evidence>
<accession>A0A9Q0YKH8</accession>
<proteinExistence type="predicted"/>
<dbReference type="EMBL" id="JAIZAY010000019">
    <property type="protein sequence ID" value="KAJ8024205.1"/>
    <property type="molecule type" value="Genomic_DNA"/>
</dbReference>